<accession>A0AAP0QY64</accession>
<keyword evidence="3" id="KW-1185">Reference proteome</keyword>
<sequence>MERKDDGGLHKSIKTNGEGEANFQNCNHEKESTKLNEKIDGMTFNPATVRYELGELKRNNLDTYALIQKMYTVVGALKHNITHMQSHPWKEKMNPSSKDVQTSKNESGGQNFVGKGDEFRVKITEIKDNIEDACGENLSLKILFAYMKLKENQIFHNCLGTTQDPKFLN</sequence>
<proteinExistence type="predicted"/>
<comment type="caution">
    <text evidence="2">The sequence shown here is derived from an EMBL/GenBank/DDBJ whole genome shotgun (WGS) entry which is preliminary data.</text>
</comment>
<name>A0AAP0QY64_9ROSI</name>
<feature type="compositionally biased region" description="Polar residues" evidence="1">
    <location>
        <begin position="94"/>
        <end position="110"/>
    </location>
</feature>
<feature type="region of interest" description="Disordered" evidence="1">
    <location>
        <begin position="88"/>
        <end position="111"/>
    </location>
</feature>
<gene>
    <name evidence="2" type="ORF">WN944_010791</name>
</gene>
<feature type="region of interest" description="Disordered" evidence="1">
    <location>
        <begin position="1"/>
        <end position="32"/>
    </location>
</feature>
<dbReference type="EMBL" id="JBCGBO010000002">
    <property type="protein sequence ID" value="KAK9222356.1"/>
    <property type="molecule type" value="Genomic_DNA"/>
</dbReference>
<protein>
    <submittedName>
        <fullName evidence="2">Uncharacterized protein</fullName>
    </submittedName>
</protein>
<evidence type="ECO:0000256" key="1">
    <source>
        <dbReference type="SAM" id="MobiDB-lite"/>
    </source>
</evidence>
<dbReference type="Proteomes" id="UP001428341">
    <property type="component" value="Unassembled WGS sequence"/>
</dbReference>
<dbReference type="AlphaFoldDB" id="A0AAP0QY64"/>
<evidence type="ECO:0000313" key="2">
    <source>
        <dbReference type="EMBL" id="KAK9222356.1"/>
    </source>
</evidence>
<organism evidence="2 3">
    <name type="scientific">Citrus x changshan-huyou</name>
    <dbReference type="NCBI Taxonomy" id="2935761"/>
    <lineage>
        <taxon>Eukaryota</taxon>
        <taxon>Viridiplantae</taxon>
        <taxon>Streptophyta</taxon>
        <taxon>Embryophyta</taxon>
        <taxon>Tracheophyta</taxon>
        <taxon>Spermatophyta</taxon>
        <taxon>Magnoliopsida</taxon>
        <taxon>eudicotyledons</taxon>
        <taxon>Gunneridae</taxon>
        <taxon>Pentapetalae</taxon>
        <taxon>rosids</taxon>
        <taxon>malvids</taxon>
        <taxon>Sapindales</taxon>
        <taxon>Rutaceae</taxon>
        <taxon>Aurantioideae</taxon>
        <taxon>Citrus</taxon>
    </lineage>
</organism>
<evidence type="ECO:0000313" key="3">
    <source>
        <dbReference type="Proteomes" id="UP001428341"/>
    </source>
</evidence>
<reference evidence="2 3" key="1">
    <citation type="submission" date="2024-05" db="EMBL/GenBank/DDBJ databases">
        <title>Haplotype-resolved chromosome-level genome assembly of Huyou (Citrus changshanensis).</title>
        <authorList>
            <person name="Miao C."/>
            <person name="Chen W."/>
            <person name="Wu Y."/>
            <person name="Wang L."/>
            <person name="Zhao S."/>
            <person name="Grierson D."/>
            <person name="Xu C."/>
            <person name="Chen K."/>
        </authorList>
    </citation>
    <scope>NUCLEOTIDE SEQUENCE [LARGE SCALE GENOMIC DNA]</scope>
    <source>
        <strain evidence="2">01-14</strain>
        <tissue evidence="2">Leaf</tissue>
    </source>
</reference>